<keyword evidence="10" id="KW-1185">Reference proteome</keyword>
<evidence type="ECO:0000259" key="7">
    <source>
        <dbReference type="Pfam" id="PF01028"/>
    </source>
</evidence>
<comment type="similarity">
    <text evidence="2">Belongs to the type IB topoisomerase family.</text>
</comment>
<accession>A0ABY7JXT7</accession>
<dbReference type="Gene3D" id="3.30.66.10">
    <property type="entry name" value="DNA topoisomerase I domain"/>
    <property type="match status" value="1"/>
</dbReference>
<dbReference type="Pfam" id="PF21338">
    <property type="entry name" value="Top1B_N_bact"/>
    <property type="match status" value="1"/>
</dbReference>
<dbReference type="InterPro" id="IPR049331">
    <property type="entry name" value="Top1B_N_bact"/>
</dbReference>
<reference evidence="9" key="1">
    <citation type="submission" date="2022-05" db="EMBL/GenBank/DDBJ databases">
        <title>Jatrophihabitans sp. SB3-54 whole genome sequence.</title>
        <authorList>
            <person name="Suh M.K."/>
            <person name="Eom M.K."/>
            <person name="Kim J.S."/>
            <person name="Kim H.S."/>
            <person name="Do H.E."/>
            <person name="Shin Y.K."/>
            <person name="Lee J.-S."/>
        </authorList>
    </citation>
    <scope>NUCLEOTIDE SEQUENCE</scope>
    <source>
        <strain evidence="9">SB3-54</strain>
    </source>
</reference>
<gene>
    <name evidence="9" type="ORF">M6B22_18330</name>
</gene>
<evidence type="ECO:0000256" key="5">
    <source>
        <dbReference type="ARBA" id="ARBA00023125"/>
    </source>
</evidence>
<feature type="domain" description="DNA topoisomerase IB N-terminal" evidence="8">
    <location>
        <begin position="41"/>
        <end position="88"/>
    </location>
</feature>
<keyword evidence="6" id="KW-0413">Isomerase</keyword>
<dbReference type="PRINTS" id="PR00416">
    <property type="entry name" value="EUTPISMRASEI"/>
</dbReference>
<evidence type="ECO:0000313" key="9">
    <source>
        <dbReference type="EMBL" id="WAX56473.1"/>
    </source>
</evidence>
<dbReference type="InterPro" id="IPR014711">
    <property type="entry name" value="TopoI_cat_a-hlx-sub_euk"/>
</dbReference>
<dbReference type="InterPro" id="IPR011010">
    <property type="entry name" value="DNA_brk_join_enz"/>
</dbReference>
<dbReference type="Proteomes" id="UP001164693">
    <property type="component" value="Chromosome"/>
</dbReference>
<organism evidence="9 10">
    <name type="scientific">Jatrophihabitans cynanchi</name>
    <dbReference type="NCBI Taxonomy" id="2944128"/>
    <lineage>
        <taxon>Bacteria</taxon>
        <taxon>Bacillati</taxon>
        <taxon>Actinomycetota</taxon>
        <taxon>Actinomycetes</taxon>
        <taxon>Jatrophihabitantales</taxon>
        <taxon>Jatrophihabitantaceae</taxon>
        <taxon>Jatrophihabitans</taxon>
    </lineage>
</organism>
<protein>
    <recommendedName>
        <fullName evidence="3">DNA topoisomerase</fullName>
        <ecNumber evidence="3">5.6.2.1</ecNumber>
    </recommendedName>
</protein>
<dbReference type="Gene3D" id="3.90.15.10">
    <property type="entry name" value="Topoisomerase I, Chain A, domain 3"/>
    <property type="match status" value="1"/>
</dbReference>
<keyword evidence="5" id="KW-0238">DNA-binding</keyword>
<comment type="catalytic activity">
    <reaction evidence="1">
        <text>ATP-independent breakage of single-stranded DNA, followed by passage and rejoining.</text>
        <dbReference type="EC" id="5.6.2.1"/>
    </reaction>
</comment>
<dbReference type="InterPro" id="IPR035447">
    <property type="entry name" value="DNA_topo_I_N_sf"/>
</dbReference>
<evidence type="ECO:0000259" key="8">
    <source>
        <dbReference type="Pfam" id="PF21338"/>
    </source>
</evidence>
<evidence type="ECO:0000256" key="3">
    <source>
        <dbReference type="ARBA" id="ARBA00012891"/>
    </source>
</evidence>
<dbReference type="Pfam" id="PF01028">
    <property type="entry name" value="Topoisom_I"/>
    <property type="match status" value="1"/>
</dbReference>
<dbReference type="EC" id="5.6.2.1" evidence="3"/>
<dbReference type="Gene3D" id="1.10.132.120">
    <property type="match status" value="1"/>
</dbReference>
<dbReference type="SUPFAM" id="SSF56349">
    <property type="entry name" value="DNA breaking-rejoining enzymes"/>
    <property type="match status" value="1"/>
</dbReference>
<name>A0ABY7JXT7_9ACTN</name>
<keyword evidence="4" id="KW-0799">Topoisomerase</keyword>
<evidence type="ECO:0000256" key="4">
    <source>
        <dbReference type="ARBA" id="ARBA00023029"/>
    </source>
</evidence>
<dbReference type="EMBL" id="CP097463">
    <property type="protein sequence ID" value="WAX56473.1"/>
    <property type="molecule type" value="Genomic_DNA"/>
</dbReference>
<dbReference type="InterPro" id="IPR001631">
    <property type="entry name" value="TopoI"/>
</dbReference>
<evidence type="ECO:0000256" key="2">
    <source>
        <dbReference type="ARBA" id="ARBA00006645"/>
    </source>
</evidence>
<dbReference type="SUPFAM" id="SSF55869">
    <property type="entry name" value="DNA topoisomerase I domain"/>
    <property type="match status" value="1"/>
</dbReference>
<feature type="domain" description="DNA topoisomerase I catalytic core eukaryotic-type" evidence="7">
    <location>
        <begin position="101"/>
        <end position="298"/>
    </location>
</feature>
<proteinExistence type="inferred from homology"/>
<dbReference type="RefSeq" id="WP_269443006.1">
    <property type="nucleotide sequence ID" value="NZ_CP097463.1"/>
</dbReference>
<dbReference type="PROSITE" id="PS52038">
    <property type="entry name" value="TOPO_IB_2"/>
    <property type="match status" value="1"/>
</dbReference>
<dbReference type="InterPro" id="IPR013500">
    <property type="entry name" value="TopoI_cat_euk"/>
</dbReference>
<evidence type="ECO:0000313" key="10">
    <source>
        <dbReference type="Proteomes" id="UP001164693"/>
    </source>
</evidence>
<evidence type="ECO:0000256" key="6">
    <source>
        <dbReference type="ARBA" id="ARBA00023235"/>
    </source>
</evidence>
<sequence>MRTLEQILALYEDAERCASAAGLRYVSTDEPGITRIRCGRGFRYRRPDGSALNVAERRAIEQLAIPPAWRQVWICTATDGHLRAVGEDERGRRQYLYHDDWRSFRDELNFYRLIDFGRRLGPVRAAVAAQLRRRTLDRDQVLAAMLRIIDLGGLRVGTQEYADENDSYGLSTLLNRHAKVTGGRVEFCFPAKSGRDATVTIRDAAVARVVRQLAGRSSRPLFTVTGTAITADEVNERLAELAAARLTAKDFRTWHGTRIAFSLLRKEDGPPDRERAILAALDAASAFLGNTRAVARAHYVHPHVLRAYAEGELAALIAARRPIRTAQLDADERALVPLLQTLLTKLRGPAG</sequence>
<evidence type="ECO:0000256" key="1">
    <source>
        <dbReference type="ARBA" id="ARBA00000213"/>
    </source>
</evidence>